<dbReference type="GO" id="GO:0046872">
    <property type="term" value="F:metal ion binding"/>
    <property type="evidence" value="ECO:0007669"/>
    <property type="project" value="UniProtKB-KW"/>
</dbReference>
<comment type="caution">
    <text evidence="12">The sequence shown here is derived from an EMBL/GenBank/DDBJ whole genome shotgun (WGS) entry which is preliminary data.</text>
</comment>
<evidence type="ECO:0000256" key="2">
    <source>
        <dbReference type="ARBA" id="ARBA00001946"/>
    </source>
</evidence>
<name>A0A1E5QBP0_9PROT</name>
<dbReference type="PANTHER" id="PTHR21485">
    <property type="entry name" value="HAD SUPERFAMILY MEMBERS CMAS AND KDSC"/>
    <property type="match status" value="1"/>
</dbReference>
<dbReference type="InterPro" id="IPR023214">
    <property type="entry name" value="HAD_sf"/>
</dbReference>
<dbReference type="SFLD" id="SFLDS00003">
    <property type="entry name" value="Haloacid_Dehalogenase"/>
    <property type="match status" value="1"/>
</dbReference>
<dbReference type="EMBL" id="MCGG01000009">
    <property type="protein sequence ID" value="OEJ69058.1"/>
    <property type="molecule type" value="Genomic_DNA"/>
</dbReference>
<dbReference type="NCBIfam" id="TIGR01670">
    <property type="entry name" value="KdsC-phosphatas"/>
    <property type="match status" value="1"/>
</dbReference>
<dbReference type="Proteomes" id="UP000095347">
    <property type="component" value="Unassembled WGS sequence"/>
</dbReference>
<dbReference type="CDD" id="cd01630">
    <property type="entry name" value="HAD_KDO-like"/>
    <property type="match status" value="1"/>
</dbReference>
<feature type="binding site" evidence="11">
    <location>
        <position position="116"/>
    </location>
    <ligand>
        <name>Mg(2+)</name>
        <dbReference type="ChEBI" id="CHEBI:18420"/>
    </ligand>
</feature>
<comment type="catalytic activity">
    <reaction evidence="1">
        <text>3-deoxy-alpha-D-manno-2-octulosonate-8-phosphate + H2O = 3-deoxy-alpha-D-manno-oct-2-ulosonate + phosphate</text>
        <dbReference type="Rhea" id="RHEA:11500"/>
        <dbReference type="ChEBI" id="CHEBI:15377"/>
        <dbReference type="ChEBI" id="CHEBI:43474"/>
        <dbReference type="ChEBI" id="CHEBI:85985"/>
        <dbReference type="ChEBI" id="CHEBI:85986"/>
        <dbReference type="EC" id="3.1.3.45"/>
    </reaction>
</comment>
<keyword evidence="9 11" id="KW-0460">Magnesium</keyword>
<evidence type="ECO:0000256" key="10">
    <source>
        <dbReference type="ARBA" id="ARBA00031051"/>
    </source>
</evidence>
<dbReference type="InterPro" id="IPR036412">
    <property type="entry name" value="HAD-like_sf"/>
</dbReference>
<evidence type="ECO:0000256" key="7">
    <source>
        <dbReference type="ARBA" id="ARBA00022723"/>
    </source>
</evidence>
<dbReference type="RefSeq" id="WP_069956912.1">
    <property type="nucleotide sequence ID" value="NZ_MCGG01000009.1"/>
</dbReference>
<evidence type="ECO:0000256" key="1">
    <source>
        <dbReference type="ARBA" id="ARBA00000898"/>
    </source>
</evidence>
<keyword evidence="8 12" id="KW-0378">Hydrolase</keyword>
<dbReference type="Gene3D" id="3.40.50.1000">
    <property type="entry name" value="HAD superfamily/HAD-like"/>
    <property type="match status" value="1"/>
</dbReference>
<evidence type="ECO:0000313" key="12">
    <source>
        <dbReference type="EMBL" id="OEJ69058.1"/>
    </source>
</evidence>
<evidence type="ECO:0000256" key="4">
    <source>
        <dbReference type="ARBA" id="ARBA00011881"/>
    </source>
</evidence>
<evidence type="ECO:0000256" key="8">
    <source>
        <dbReference type="ARBA" id="ARBA00022801"/>
    </source>
</evidence>
<protein>
    <recommendedName>
        <fullName evidence="6">3-deoxy-D-manno-octulosonate 8-phosphate phosphatase KdsC</fullName>
        <ecNumber evidence="5">3.1.3.45</ecNumber>
    </recommendedName>
    <alternativeName>
        <fullName evidence="10">KDO 8-P phosphatase</fullName>
    </alternativeName>
</protein>
<evidence type="ECO:0000256" key="9">
    <source>
        <dbReference type="ARBA" id="ARBA00022842"/>
    </source>
</evidence>
<keyword evidence="13" id="KW-1185">Reference proteome</keyword>
<dbReference type="AlphaFoldDB" id="A0A1E5QBP0"/>
<dbReference type="FunFam" id="3.40.50.1000:FF:000029">
    <property type="entry name" value="3-deoxy-D-manno-octulosonate 8-phosphate phosphatase KdsC"/>
    <property type="match status" value="1"/>
</dbReference>
<dbReference type="GO" id="GO:0008781">
    <property type="term" value="F:N-acylneuraminate cytidylyltransferase activity"/>
    <property type="evidence" value="ECO:0007669"/>
    <property type="project" value="TreeGrafter"/>
</dbReference>
<evidence type="ECO:0000256" key="5">
    <source>
        <dbReference type="ARBA" id="ARBA00013066"/>
    </source>
</evidence>
<keyword evidence="7 11" id="KW-0479">Metal-binding</keyword>
<sequence length="171" mass="18218">MTAKLTMDETLSRLAHIKLLSLDVDGVMTDGGLYYTDDGVQFRKFNVKDGLGMKNAMKAGVQLCIISASKATSTLTRAEHLGIEHVRIGASDKLAELRTIAAQLGVELDQVAHMGDDLTDVHLMKNVGLALTVSDAVPQALEAAHYVTSKAGGKGAVREICDMIVEANAHT</sequence>
<feature type="binding site" evidence="11">
    <location>
        <position position="25"/>
    </location>
    <ligand>
        <name>substrate</name>
    </ligand>
</feature>
<dbReference type="Pfam" id="PF08282">
    <property type="entry name" value="Hydrolase_3"/>
    <property type="match status" value="1"/>
</dbReference>
<dbReference type="STRING" id="28181.BEN30_04950"/>
<evidence type="ECO:0000256" key="6">
    <source>
        <dbReference type="ARBA" id="ARBA00020092"/>
    </source>
</evidence>
<dbReference type="InterPro" id="IPR050793">
    <property type="entry name" value="CMP-NeuNAc_synthase"/>
</dbReference>
<dbReference type="PIRSF" id="PIRSF006118">
    <property type="entry name" value="KDO8-P_Ptase"/>
    <property type="match status" value="1"/>
</dbReference>
<dbReference type="GO" id="GO:0019143">
    <property type="term" value="F:3-deoxy-manno-octulosonate-8-phosphatase activity"/>
    <property type="evidence" value="ECO:0007669"/>
    <property type="project" value="UniProtKB-EC"/>
</dbReference>
<reference evidence="13" key="1">
    <citation type="submission" date="2016-07" db="EMBL/GenBank/DDBJ databases">
        <authorList>
            <person name="Florea S."/>
            <person name="Webb J.S."/>
            <person name="Jaromczyk J."/>
            <person name="Schardl C.L."/>
        </authorList>
    </citation>
    <scope>NUCLEOTIDE SEQUENCE [LARGE SCALE GENOMIC DNA]</scope>
    <source>
        <strain evidence="13">MV-1</strain>
    </source>
</reference>
<dbReference type="SFLD" id="SFLDG01138">
    <property type="entry name" value="C1.6.2:_Deoxy-d-mannose-octulo"/>
    <property type="match status" value="1"/>
</dbReference>
<feature type="binding site" evidence="11">
    <location>
        <position position="23"/>
    </location>
    <ligand>
        <name>Mg(2+)</name>
        <dbReference type="ChEBI" id="CHEBI:18420"/>
    </ligand>
</feature>
<gene>
    <name evidence="12" type="ORF">BEN30_04950</name>
</gene>
<organism evidence="12 13">
    <name type="scientific">Magnetovibrio blakemorei</name>
    <dbReference type="NCBI Taxonomy" id="28181"/>
    <lineage>
        <taxon>Bacteria</taxon>
        <taxon>Pseudomonadati</taxon>
        <taxon>Pseudomonadota</taxon>
        <taxon>Alphaproteobacteria</taxon>
        <taxon>Rhodospirillales</taxon>
        <taxon>Magnetovibrionaceae</taxon>
        <taxon>Magnetovibrio</taxon>
    </lineage>
</organism>
<proteinExistence type="inferred from homology"/>
<comment type="subunit">
    <text evidence="4">Homotetramer.</text>
</comment>
<dbReference type="OrthoDB" id="9805604at2"/>
<evidence type="ECO:0000256" key="11">
    <source>
        <dbReference type="PIRSR" id="PIRSR006118-2"/>
    </source>
</evidence>
<dbReference type="SFLD" id="SFLDG01136">
    <property type="entry name" value="C1.6:_Phosphoserine_Phosphatas"/>
    <property type="match status" value="1"/>
</dbReference>
<comment type="similarity">
    <text evidence="3">Belongs to the KdsC family.</text>
</comment>
<dbReference type="EC" id="3.1.3.45" evidence="5"/>
<dbReference type="SUPFAM" id="SSF56784">
    <property type="entry name" value="HAD-like"/>
    <property type="match status" value="1"/>
</dbReference>
<dbReference type="InterPro" id="IPR010023">
    <property type="entry name" value="KdsC_fam"/>
</dbReference>
<evidence type="ECO:0000313" key="13">
    <source>
        <dbReference type="Proteomes" id="UP000095347"/>
    </source>
</evidence>
<accession>A0A1E5QBP0</accession>
<dbReference type="PANTHER" id="PTHR21485:SF3">
    <property type="entry name" value="N-ACYLNEURAMINATE CYTIDYLYLTRANSFERASE"/>
    <property type="match status" value="1"/>
</dbReference>
<evidence type="ECO:0000256" key="3">
    <source>
        <dbReference type="ARBA" id="ARBA00005893"/>
    </source>
</evidence>
<comment type="cofactor">
    <cofactor evidence="2 11">
        <name>Mg(2+)</name>
        <dbReference type="ChEBI" id="CHEBI:18420"/>
    </cofactor>
</comment>